<dbReference type="EC" id="2.7.11.1" evidence="2"/>
<evidence type="ECO:0000313" key="17">
    <source>
        <dbReference type="EMBL" id="CAD7283333.1"/>
    </source>
</evidence>
<gene>
    <name evidence="17" type="ORF">NMOB1V02_LOCUS10949</name>
</gene>
<dbReference type="SMART" id="SM00060">
    <property type="entry name" value="FN3"/>
    <property type="match status" value="11"/>
</dbReference>
<dbReference type="PANTHER" id="PTHR14340:SF9">
    <property type="entry name" value="FIBRONECTIN TYPE-III DOMAIN-CONTAINING PROTEIN"/>
    <property type="match status" value="1"/>
</dbReference>
<dbReference type="GO" id="GO:0004674">
    <property type="term" value="F:protein serine/threonine kinase activity"/>
    <property type="evidence" value="ECO:0007669"/>
    <property type="project" value="UniProtKB-KW"/>
</dbReference>
<evidence type="ECO:0000256" key="9">
    <source>
        <dbReference type="ARBA" id="ARBA00022837"/>
    </source>
</evidence>
<keyword evidence="7" id="KW-0677">Repeat</keyword>
<dbReference type="FunFam" id="2.60.40.10:FF:000127">
    <property type="entry name" value="titin isoform X1"/>
    <property type="match status" value="5"/>
</dbReference>
<dbReference type="GO" id="GO:0031672">
    <property type="term" value="C:A band"/>
    <property type="evidence" value="ECO:0007669"/>
    <property type="project" value="UniProtKB-ARBA"/>
</dbReference>
<evidence type="ECO:0000256" key="7">
    <source>
        <dbReference type="ARBA" id="ARBA00022737"/>
    </source>
</evidence>
<dbReference type="FunFam" id="2.60.40.10:FF:000051">
    <property type="entry name" value="Uncharacterized protein, isoform J"/>
    <property type="match status" value="2"/>
</dbReference>
<feature type="domain" description="Fibronectin type-III" evidence="16">
    <location>
        <begin position="1338"/>
        <end position="1433"/>
    </location>
</feature>
<dbReference type="FunFam" id="2.60.40.10:FF:000056">
    <property type="entry name" value="twitchin isoform X4"/>
    <property type="match status" value="1"/>
</dbReference>
<dbReference type="PROSITE" id="PS50835">
    <property type="entry name" value="IG_LIKE"/>
    <property type="match status" value="4"/>
</dbReference>
<dbReference type="FunFam" id="2.60.40.10:FF:000504">
    <property type="entry name" value="Bent, isoform J"/>
    <property type="match status" value="1"/>
</dbReference>
<evidence type="ECO:0000256" key="8">
    <source>
        <dbReference type="ARBA" id="ARBA00022777"/>
    </source>
</evidence>
<keyword evidence="11" id="KW-0112">Calmodulin-binding</keyword>
<dbReference type="PROSITE" id="PS50853">
    <property type="entry name" value="FN3"/>
    <property type="match status" value="12"/>
</dbReference>
<dbReference type="EMBL" id="CAJPEX010005239">
    <property type="protein sequence ID" value="CAG0923485.1"/>
    <property type="molecule type" value="Genomic_DNA"/>
</dbReference>
<keyword evidence="3" id="KW-0723">Serine/threonine-protein kinase</keyword>
<evidence type="ECO:0000256" key="13">
    <source>
        <dbReference type="ARBA" id="ARBA00047899"/>
    </source>
</evidence>
<evidence type="ECO:0000259" key="15">
    <source>
        <dbReference type="PROSITE" id="PS50835"/>
    </source>
</evidence>
<feature type="non-terminal residue" evidence="17">
    <location>
        <position position="1704"/>
    </location>
</feature>
<feature type="domain" description="Fibronectin type-III" evidence="16">
    <location>
        <begin position="640"/>
        <end position="735"/>
    </location>
</feature>
<proteinExistence type="predicted"/>
<feature type="domain" description="Fibronectin type-III" evidence="16">
    <location>
        <begin position="139"/>
        <end position="237"/>
    </location>
</feature>
<accession>A0A7R9GI16</accession>
<feature type="domain" description="Ig-like" evidence="15">
    <location>
        <begin position="43"/>
        <end position="130"/>
    </location>
</feature>
<dbReference type="FunFam" id="2.60.40.10:FF:000003">
    <property type="entry name" value="Titin isoform E"/>
    <property type="match status" value="4"/>
</dbReference>
<dbReference type="CDD" id="cd00096">
    <property type="entry name" value="Ig"/>
    <property type="match status" value="1"/>
</dbReference>
<dbReference type="InterPro" id="IPR003961">
    <property type="entry name" value="FN3_dom"/>
</dbReference>
<dbReference type="InterPro" id="IPR036179">
    <property type="entry name" value="Ig-like_dom_sf"/>
</dbReference>
<dbReference type="GO" id="GO:0046872">
    <property type="term" value="F:metal ion binding"/>
    <property type="evidence" value="ECO:0007669"/>
    <property type="project" value="UniProtKB-KW"/>
</dbReference>
<comment type="cofactor">
    <cofactor evidence="1">
        <name>Mg(2+)</name>
        <dbReference type="ChEBI" id="CHEBI:18420"/>
    </cofactor>
</comment>
<feature type="domain" description="Fibronectin type-III" evidence="16">
    <location>
        <begin position="836"/>
        <end position="930"/>
    </location>
</feature>
<feature type="domain" description="Ig-like" evidence="15">
    <location>
        <begin position="1439"/>
        <end position="1527"/>
    </location>
</feature>
<dbReference type="Pfam" id="PF00041">
    <property type="entry name" value="fn3"/>
    <property type="match status" value="11"/>
</dbReference>
<keyword evidence="18" id="KW-1185">Reference proteome</keyword>
<dbReference type="FunFam" id="2.60.40.10:FF:000831">
    <property type="entry name" value="Uncharacterized protein, isoform F"/>
    <property type="match status" value="1"/>
</dbReference>
<dbReference type="CDD" id="cd00063">
    <property type="entry name" value="FN3"/>
    <property type="match status" value="12"/>
</dbReference>
<evidence type="ECO:0000313" key="18">
    <source>
        <dbReference type="Proteomes" id="UP000678499"/>
    </source>
</evidence>
<evidence type="ECO:0000256" key="5">
    <source>
        <dbReference type="ARBA" id="ARBA00022679"/>
    </source>
</evidence>
<feature type="domain" description="Fibronectin type-III" evidence="16">
    <location>
        <begin position="1135"/>
        <end position="1230"/>
    </location>
</feature>
<feature type="domain" description="Fibronectin type-III" evidence="16">
    <location>
        <begin position="1628"/>
        <end position="1704"/>
    </location>
</feature>
<dbReference type="SUPFAM" id="SSF48726">
    <property type="entry name" value="Immunoglobulin"/>
    <property type="match status" value="6"/>
</dbReference>
<evidence type="ECO:0000256" key="12">
    <source>
        <dbReference type="ARBA" id="ARBA00023319"/>
    </source>
</evidence>
<feature type="domain" description="Fibronectin type-III" evidence="16">
    <location>
        <begin position="1"/>
        <end position="38"/>
    </location>
</feature>
<comment type="catalytic activity">
    <reaction evidence="13">
        <text>L-threonyl-[protein] + ATP = O-phospho-L-threonyl-[protein] + ADP + H(+)</text>
        <dbReference type="Rhea" id="RHEA:46608"/>
        <dbReference type="Rhea" id="RHEA-COMP:11060"/>
        <dbReference type="Rhea" id="RHEA-COMP:11605"/>
        <dbReference type="ChEBI" id="CHEBI:15378"/>
        <dbReference type="ChEBI" id="CHEBI:30013"/>
        <dbReference type="ChEBI" id="CHEBI:30616"/>
        <dbReference type="ChEBI" id="CHEBI:61977"/>
        <dbReference type="ChEBI" id="CHEBI:456216"/>
        <dbReference type="EC" id="2.7.11.1"/>
    </reaction>
</comment>
<dbReference type="InterPro" id="IPR036116">
    <property type="entry name" value="FN3_sf"/>
</dbReference>
<keyword evidence="10" id="KW-0460">Magnesium</keyword>
<keyword evidence="4" id="KW-0597">Phosphoprotein</keyword>
<dbReference type="InterPro" id="IPR003598">
    <property type="entry name" value="Ig_sub2"/>
</dbReference>
<dbReference type="EMBL" id="OA887276">
    <property type="protein sequence ID" value="CAD7283333.1"/>
    <property type="molecule type" value="Genomic_DNA"/>
</dbReference>
<dbReference type="Pfam" id="PF07679">
    <property type="entry name" value="I-set"/>
    <property type="match status" value="6"/>
</dbReference>
<keyword evidence="6" id="KW-0479">Metal-binding</keyword>
<dbReference type="Proteomes" id="UP000678499">
    <property type="component" value="Unassembled WGS sequence"/>
</dbReference>
<keyword evidence="5" id="KW-0808">Transferase</keyword>
<feature type="non-terminal residue" evidence="17">
    <location>
        <position position="1"/>
    </location>
</feature>
<dbReference type="PANTHER" id="PTHR14340">
    <property type="entry name" value="MICROFIBRIL-ASSOCIATED GLYCOPROTEIN 3"/>
    <property type="match status" value="1"/>
</dbReference>
<dbReference type="FunFam" id="2.60.40.10:FF:000107">
    <property type="entry name" value="Myosin, light chain kinase a"/>
    <property type="match status" value="1"/>
</dbReference>
<evidence type="ECO:0000256" key="4">
    <source>
        <dbReference type="ARBA" id="ARBA00022553"/>
    </source>
</evidence>
<comment type="catalytic activity">
    <reaction evidence="14">
        <text>L-seryl-[protein] + ATP = O-phospho-L-seryl-[protein] + ADP + H(+)</text>
        <dbReference type="Rhea" id="RHEA:17989"/>
        <dbReference type="Rhea" id="RHEA-COMP:9863"/>
        <dbReference type="Rhea" id="RHEA-COMP:11604"/>
        <dbReference type="ChEBI" id="CHEBI:15378"/>
        <dbReference type="ChEBI" id="CHEBI:29999"/>
        <dbReference type="ChEBI" id="CHEBI:30616"/>
        <dbReference type="ChEBI" id="CHEBI:83421"/>
        <dbReference type="ChEBI" id="CHEBI:456216"/>
        <dbReference type="EC" id="2.7.11.1"/>
    </reaction>
</comment>
<dbReference type="PRINTS" id="PR00014">
    <property type="entry name" value="FNTYPEIII"/>
</dbReference>
<dbReference type="GO" id="GO:0005516">
    <property type="term" value="F:calmodulin binding"/>
    <property type="evidence" value="ECO:0007669"/>
    <property type="project" value="UniProtKB-KW"/>
</dbReference>
<dbReference type="InterPro" id="IPR013783">
    <property type="entry name" value="Ig-like_fold"/>
</dbReference>
<feature type="domain" description="Fibronectin type-III" evidence="16">
    <location>
        <begin position="243"/>
        <end position="338"/>
    </location>
</feature>
<reference evidence="17" key="1">
    <citation type="submission" date="2020-11" db="EMBL/GenBank/DDBJ databases">
        <authorList>
            <person name="Tran Van P."/>
        </authorList>
    </citation>
    <scope>NUCLEOTIDE SEQUENCE</scope>
</reference>
<dbReference type="SMART" id="SM00409">
    <property type="entry name" value="IG"/>
    <property type="match status" value="6"/>
</dbReference>
<dbReference type="Gene3D" id="2.60.40.10">
    <property type="entry name" value="Immunoglobulins"/>
    <property type="match status" value="18"/>
</dbReference>
<dbReference type="InterPro" id="IPR007110">
    <property type="entry name" value="Ig-like_dom"/>
</dbReference>
<feature type="domain" description="Fibronectin type-III" evidence="16">
    <location>
        <begin position="440"/>
        <end position="534"/>
    </location>
</feature>
<sequence length="1704" mass="187252">ATVSGLTEGQDYEFRIIAVNNVGPSEPSLPSDVVTAKARYLAPKILTPLNDIKIRAGQTLHIEVQFEGEPAPTVTWTRDGSALKTDTKRSTVSAIGHHTIIHTVNAIRGDSGVYLLTIENESGKDSGSLNVCVLDKPAPPEGPLNVDDICANSVQLSWKKPKDDGGSPISNYLIEKRDLTHGGGWVPAVNYVDSKTTSANVPRLAEGTKYEFRVRAVNIIGQSEPLETSSPVIAKNQYGVPGKPGRPDCVESDKDFIRIKWSPPSNNGGSPIQGYDVERRDVLSGRWKKINRDTVRGNDFVDDHVKENHQYEYRVCAINAAGPGTPSEASHPFYARPLKQKPMFDLSGLAGRKIKIKVGDPLKIEVPFSGAPTPTIDWYKGSKRIDSHPRCQLETKNGITSLFVPSAKRDDSGSYDLKAKNEHGDAKADFTVIVVDKPGAPQGPVTFTGVNIDSVTLNWKPPTDDGGGEITNYLIERCEYGSDSWRSVPGFCPSTSFTVRGLDANKKYNFRIRAESIYGASDPLDSSPVIAKSPFDPPGPPGKPTITSYSPSSCNLTWTPPSEIGGRPVTGYLVEKRERGGSWSKANSYPTANTSFSVTGLIEGNKYEFRVLAVNEAGPGTPSEPTDPIVAKTQKFVPEAPDAPRPERIGKDYVLLGWKAPTSDGGSRIRGYLVEKKPKNSADWEPVNLDPTPDVFFKVPNLTEGEEYQFRIKAVNDVGASLPSRPSGNIVVKEQPEKPKVDLGAVRDITVRAGEDFSVLIPYTAFPTPTANWFLREVILDTHDDRVHRQITDDFVSIVVTNAKRADSGPYKLTLRNAAGAETVTFNVRVLDRPGPPERLRAEDFQGESLTLVWHPPVDNGGGGISNYVIEKREVNHKEWSKVSTYAIPTSIRVRNLIVNREYEFRVMAENQYGTSDPCFTVEPIKAKYPFDPPGPPGIPFSIDSSEDSVTLSWNRPRTDGGSPIQGYIIEKRNANTGEPFTRANHALCSETTYRVINLSVDHEYEFRVCAVNAAGTGAYSGNSGIIRCQAPPSAPKITSDLSIRDMTILAGEEFTISVPFTASPKPHLSWMLDGSEVIADERIRSDIPSPGTIAVFYNKHATRTDSGKYTITLTNKHGSDSASCRVTVVDKPSAPQGPLEIGDITPETCSLSWKSPLDDGGSPITNYVVERLDPSSGLWGRISSFARNCHYDVMGLENNKKYSFRIRAENQYGVGPPLESDFPIVAKYPFTVPDAPGRPRIADSDQSSVTLSWERPLSDGGSRIQGYRLEYRDIMEGGDWRVCTEYLVKETRFSMFSLISKHEYEFRVKAKNAAGLSKPSPSSAQFKARGAVSPPRPPSTPVVVGVFKTSVDLEWSPPAHDGGSKITGYIVERRRVGSAGWTRANEYNVTECRFSAVGLMENADYEFRVFAVNSAGKSEASLCSTPVRVCEVQGGEKPEFVKPLFNAGGGLHKSVTLECVAVGKPEPTARWLKNGREVSASVRITMDSKSGTFRLTIHDLLDGDEGEYTCEAFNAMGSVHTSCKLKIGQPPRIDRLPDDLYLPEGDNTKIKVMFSGDQPMDVFLLKDNVEVSETVRLKYTVFDEYMLIFIKEIVKTDAGNYTVRLRNDSGDVSASFIVYITGMPGPPVGPLEVSDIDRHTCTLHWKPPIYDGGVRITHYVVERRDVSFEHWVVVHSFCKETTSIVQGLTENQEYLFRVMAVNE</sequence>
<feature type="domain" description="Fibronectin type-III" evidence="16">
    <location>
        <begin position="540"/>
        <end position="636"/>
    </location>
</feature>
<dbReference type="OrthoDB" id="504170at2759"/>
<evidence type="ECO:0000256" key="10">
    <source>
        <dbReference type="ARBA" id="ARBA00022842"/>
    </source>
</evidence>
<keyword evidence="9" id="KW-0106">Calcium</keyword>
<protein>
    <recommendedName>
        <fullName evidence="2">non-specific serine/threonine protein kinase</fullName>
        <ecNumber evidence="2">2.7.11.1</ecNumber>
    </recommendedName>
</protein>
<dbReference type="InterPro" id="IPR003599">
    <property type="entry name" value="Ig_sub"/>
</dbReference>
<evidence type="ECO:0000256" key="2">
    <source>
        <dbReference type="ARBA" id="ARBA00012513"/>
    </source>
</evidence>
<keyword evidence="8" id="KW-0418">Kinase</keyword>
<dbReference type="GO" id="GO:0030154">
    <property type="term" value="P:cell differentiation"/>
    <property type="evidence" value="ECO:0007669"/>
    <property type="project" value="UniProtKB-ARBA"/>
</dbReference>
<dbReference type="SUPFAM" id="SSF49265">
    <property type="entry name" value="Fibronectin type III"/>
    <property type="match status" value="8"/>
</dbReference>
<dbReference type="GO" id="GO:0009653">
    <property type="term" value="P:anatomical structure morphogenesis"/>
    <property type="evidence" value="ECO:0007669"/>
    <property type="project" value="UniProtKB-ARBA"/>
</dbReference>
<keyword evidence="12" id="KW-0393">Immunoglobulin domain</keyword>
<feature type="domain" description="Fibronectin type-III" evidence="16">
    <location>
        <begin position="936"/>
        <end position="1034"/>
    </location>
</feature>
<evidence type="ECO:0000256" key="11">
    <source>
        <dbReference type="ARBA" id="ARBA00022860"/>
    </source>
</evidence>
<evidence type="ECO:0000256" key="14">
    <source>
        <dbReference type="ARBA" id="ARBA00048679"/>
    </source>
</evidence>
<organism evidence="17">
    <name type="scientific">Notodromas monacha</name>
    <dbReference type="NCBI Taxonomy" id="399045"/>
    <lineage>
        <taxon>Eukaryota</taxon>
        <taxon>Metazoa</taxon>
        <taxon>Ecdysozoa</taxon>
        <taxon>Arthropoda</taxon>
        <taxon>Crustacea</taxon>
        <taxon>Oligostraca</taxon>
        <taxon>Ostracoda</taxon>
        <taxon>Podocopa</taxon>
        <taxon>Podocopida</taxon>
        <taxon>Cypridocopina</taxon>
        <taxon>Cypridoidea</taxon>
        <taxon>Cyprididae</taxon>
        <taxon>Notodromas</taxon>
    </lineage>
</organism>
<feature type="domain" description="Fibronectin type-III" evidence="16">
    <location>
        <begin position="1236"/>
        <end position="1332"/>
    </location>
</feature>
<dbReference type="SMART" id="SM00408">
    <property type="entry name" value="IGc2"/>
    <property type="match status" value="3"/>
</dbReference>
<name>A0A7R9GI16_9CRUS</name>
<evidence type="ECO:0000259" key="16">
    <source>
        <dbReference type="PROSITE" id="PS50853"/>
    </source>
</evidence>
<evidence type="ECO:0000256" key="3">
    <source>
        <dbReference type="ARBA" id="ARBA00022527"/>
    </source>
</evidence>
<feature type="domain" description="Ig-like" evidence="15">
    <location>
        <begin position="342"/>
        <end position="433"/>
    </location>
</feature>
<feature type="domain" description="Ig-like" evidence="15">
    <location>
        <begin position="1036"/>
        <end position="1128"/>
    </location>
</feature>
<evidence type="ECO:0000256" key="6">
    <source>
        <dbReference type="ARBA" id="ARBA00022723"/>
    </source>
</evidence>
<dbReference type="InterPro" id="IPR013098">
    <property type="entry name" value="Ig_I-set"/>
</dbReference>
<dbReference type="FunFam" id="2.60.40.10:FF:000031">
    <property type="entry name" value="Myosin-binding protein C, slow type"/>
    <property type="match status" value="1"/>
</dbReference>
<dbReference type="CDD" id="cd05748">
    <property type="entry name" value="Ig_Titin_like"/>
    <property type="match status" value="1"/>
</dbReference>
<evidence type="ECO:0000256" key="1">
    <source>
        <dbReference type="ARBA" id="ARBA00001946"/>
    </source>
</evidence>